<comment type="caution">
    <text evidence="5">The sequence shown here is derived from an EMBL/GenBank/DDBJ whole genome shotgun (WGS) entry which is preliminary data.</text>
</comment>
<evidence type="ECO:0000256" key="1">
    <source>
        <dbReference type="ARBA" id="ARBA00023015"/>
    </source>
</evidence>
<dbReference type="Proteomes" id="UP000238949">
    <property type="component" value="Unassembled WGS sequence"/>
</dbReference>
<keyword evidence="3" id="KW-0804">Transcription</keyword>
<accession>A0A2S9VGM0</accession>
<dbReference type="EMBL" id="PVNP01000003">
    <property type="protein sequence ID" value="PRO75622.1"/>
    <property type="molecule type" value="Genomic_DNA"/>
</dbReference>
<feature type="domain" description="HTH araC/xylS-type" evidence="4">
    <location>
        <begin position="235"/>
        <end position="334"/>
    </location>
</feature>
<dbReference type="GO" id="GO:0005829">
    <property type="term" value="C:cytosol"/>
    <property type="evidence" value="ECO:0007669"/>
    <property type="project" value="TreeGrafter"/>
</dbReference>
<dbReference type="InterPro" id="IPR032687">
    <property type="entry name" value="AraC-type_N"/>
</dbReference>
<evidence type="ECO:0000313" key="6">
    <source>
        <dbReference type="Proteomes" id="UP000238949"/>
    </source>
</evidence>
<dbReference type="SUPFAM" id="SSF46689">
    <property type="entry name" value="Homeodomain-like"/>
    <property type="match status" value="1"/>
</dbReference>
<dbReference type="InterPro" id="IPR018060">
    <property type="entry name" value="HTH_AraC"/>
</dbReference>
<keyword evidence="1" id="KW-0805">Transcription regulation</keyword>
<reference evidence="6" key="1">
    <citation type="journal article" date="2020" name="Int. J. Syst. Evol. Microbiol.">
        <title>Alteromonas alba sp. nov., a marine bacterium isolated from the seawater of the West Pacific Ocean.</title>
        <authorList>
            <person name="Sun C."/>
            <person name="Wu Y.-H."/>
            <person name="Xamxidin M."/>
            <person name="Cheng H."/>
            <person name="Xu X.-W."/>
        </authorList>
    </citation>
    <scope>NUCLEOTIDE SEQUENCE [LARGE SCALE GENOMIC DNA]</scope>
    <source>
        <strain evidence="6">190</strain>
    </source>
</reference>
<dbReference type="PANTHER" id="PTHR47894:SF1">
    <property type="entry name" value="HTH-TYPE TRANSCRIPTIONAL REGULATOR VQSM"/>
    <property type="match status" value="1"/>
</dbReference>
<dbReference type="RefSeq" id="WP_105932840.1">
    <property type="nucleotide sequence ID" value="NZ_PVNP01000003.1"/>
</dbReference>
<dbReference type="GO" id="GO:0000976">
    <property type="term" value="F:transcription cis-regulatory region binding"/>
    <property type="evidence" value="ECO:0007669"/>
    <property type="project" value="TreeGrafter"/>
</dbReference>
<evidence type="ECO:0000313" key="5">
    <source>
        <dbReference type="EMBL" id="PRO75622.1"/>
    </source>
</evidence>
<dbReference type="Pfam" id="PF12833">
    <property type="entry name" value="HTH_18"/>
    <property type="match status" value="1"/>
</dbReference>
<protein>
    <submittedName>
        <fullName evidence="5">AraC family transcriptional regulator</fullName>
    </submittedName>
</protein>
<proteinExistence type="predicted"/>
<dbReference type="Gene3D" id="1.10.10.60">
    <property type="entry name" value="Homeodomain-like"/>
    <property type="match status" value="1"/>
</dbReference>
<organism evidence="5 6">
    <name type="scientific">Alteromonas alba</name>
    <dbReference type="NCBI Taxonomy" id="2079529"/>
    <lineage>
        <taxon>Bacteria</taxon>
        <taxon>Pseudomonadati</taxon>
        <taxon>Pseudomonadota</taxon>
        <taxon>Gammaproteobacteria</taxon>
        <taxon>Alteromonadales</taxon>
        <taxon>Alteromonadaceae</taxon>
        <taxon>Alteromonas/Salinimonas group</taxon>
        <taxon>Alteromonas</taxon>
    </lineage>
</organism>
<evidence type="ECO:0000259" key="4">
    <source>
        <dbReference type="PROSITE" id="PS01124"/>
    </source>
</evidence>
<dbReference type="PROSITE" id="PS01124">
    <property type="entry name" value="HTH_ARAC_FAMILY_2"/>
    <property type="match status" value="1"/>
</dbReference>
<dbReference type="PANTHER" id="PTHR47894">
    <property type="entry name" value="HTH-TYPE TRANSCRIPTIONAL REGULATOR GADX"/>
    <property type="match status" value="1"/>
</dbReference>
<name>A0A2S9VGM0_9ALTE</name>
<gene>
    <name evidence="5" type="ORF">C6Y40_00555</name>
</gene>
<dbReference type="GO" id="GO:0003700">
    <property type="term" value="F:DNA-binding transcription factor activity"/>
    <property type="evidence" value="ECO:0007669"/>
    <property type="project" value="InterPro"/>
</dbReference>
<keyword evidence="2" id="KW-0238">DNA-binding</keyword>
<dbReference type="AlphaFoldDB" id="A0A2S9VGM0"/>
<evidence type="ECO:0000256" key="2">
    <source>
        <dbReference type="ARBA" id="ARBA00023125"/>
    </source>
</evidence>
<dbReference type="Pfam" id="PF12625">
    <property type="entry name" value="Arabinose_bd"/>
    <property type="match status" value="1"/>
</dbReference>
<keyword evidence="6" id="KW-1185">Reference proteome</keyword>
<sequence length="334" mass="38182">MTHNALLTRTDKTLPARQLAQSLVQVAVARGAGEQKLLRGTGIFSEDLLTAKPLSCNQLQRLCGNATQHYKGFDLAFQFGHHLVSAFVNDALPYFTHARNFGECLRALPSFQTRLYPFVSAFRYDEGDDILLVLQDAMGSGKQFRFMAEAYCAALVALARHCTGKRLALHFSFPFARPRQIQEYEEGLGFRLSFEQPFFTIKVARAELATPCLQPNRMFKQFALRRFLEQREYRVTLLDAVRYHLRRNSNATLPAIAGELDLSPASLKRKLADHDTTFSLLHDDIRRQQAIYYLQVQKLNNEQSALKMAFTDITNFRRAVKRWTGQTPSQLREV</sequence>
<dbReference type="SMART" id="SM00342">
    <property type="entry name" value="HTH_ARAC"/>
    <property type="match status" value="1"/>
</dbReference>
<dbReference type="OrthoDB" id="6079354at2"/>
<evidence type="ECO:0000256" key="3">
    <source>
        <dbReference type="ARBA" id="ARBA00023163"/>
    </source>
</evidence>
<dbReference type="InterPro" id="IPR009057">
    <property type="entry name" value="Homeodomain-like_sf"/>
</dbReference>